<proteinExistence type="predicted"/>
<evidence type="ECO:0008006" key="3">
    <source>
        <dbReference type="Google" id="ProtNLM"/>
    </source>
</evidence>
<sequence>MKALKAGVVVAAVGMLLAGCGSEWEGDAHFKVLRIVPDPRGERPTQVGVELTEELKGEFAPGRSTYGAALDQFPPDIKVDDQVVCKIRRWDDNGFDGIDPRVEVSSCRWA</sequence>
<dbReference type="OrthoDB" id="3688545at2"/>
<name>A0A495XCR9_9PSEU</name>
<gene>
    <name evidence="1" type="ORF">DFJ66_5097</name>
</gene>
<organism evidence="1 2">
    <name type="scientific">Saccharothrix variisporea</name>
    <dbReference type="NCBI Taxonomy" id="543527"/>
    <lineage>
        <taxon>Bacteria</taxon>
        <taxon>Bacillati</taxon>
        <taxon>Actinomycetota</taxon>
        <taxon>Actinomycetes</taxon>
        <taxon>Pseudonocardiales</taxon>
        <taxon>Pseudonocardiaceae</taxon>
        <taxon>Saccharothrix</taxon>
    </lineage>
</organism>
<comment type="caution">
    <text evidence="1">The sequence shown here is derived from an EMBL/GenBank/DDBJ whole genome shotgun (WGS) entry which is preliminary data.</text>
</comment>
<dbReference type="RefSeq" id="WP_121224365.1">
    <property type="nucleotide sequence ID" value="NZ_JBIUBA010000001.1"/>
</dbReference>
<dbReference type="PROSITE" id="PS51257">
    <property type="entry name" value="PROKAR_LIPOPROTEIN"/>
    <property type="match status" value="1"/>
</dbReference>
<accession>A0A495XCR9</accession>
<dbReference type="Proteomes" id="UP000272729">
    <property type="component" value="Unassembled WGS sequence"/>
</dbReference>
<keyword evidence="2" id="KW-1185">Reference proteome</keyword>
<reference evidence="1 2" key="1">
    <citation type="submission" date="2018-10" db="EMBL/GenBank/DDBJ databases">
        <title>Sequencing the genomes of 1000 actinobacteria strains.</title>
        <authorList>
            <person name="Klenk H.-P."/>
        </authorList>
    </citation>
    <scope>NUCLEOTIDE SEQUENCE [LARGE SCALE GENOMIC DNA]</scope>
    <source>
        <strain evidence="1 2">DSM 43911</strain>
    </source>
</reference>
<dbReference type="EMBL" id="RBXR01000001">
    <property type="protein sequence ID" value="RKT71802.1"/>
    <property type="molecule type" value="Genomic_DNA"/>
</dbReference>
<evidence type="ECO:0000313" key="2">
    <source>
        <dbReference type="Proteomes" id="UP000272729"/>
    </source>
</evidence>
<evidence type="ECO:0000313" key="1">
    <source>
        <dbReference type="EMBL" id="RKT71802.1"/>
    </source>
</evidence>
<protein>
    <recommendedName>
        <fullName evidence="3">Lipoprotein</fullName>
    </recommendedName>
</protein>
<dbReference type="AlphaFoldDB" id="A0A495XCR9"/>